<keyword evidence="2" id="KW-1185">Reference proteome</keyword>
<protein>
    <submittedName>
        <fullName evidence="1">Phage virion morphogenesis protein</fullName>
    </submittedName>
</protein>
<reference evidence="1 2" key="1">
    <citation type="submission" date="2018-03" db="EMBL/GenBank/DDBJ databases">
        <title>Rhodobacter blasticus.</title>
        <authorList>
            <person name="Meyer T.E."/>
            <person name="Miller S."/>
            <person name="Lodha T."/>
            <person name="Gandham S."/>
            <person name="Chintalapati S."/>
            <person name="Chintalapati V.R."/>
        </authorList>
    </citation>
    <scope>NUCLEOTIDE SEQUENCE [LARGE SCALE GENOMIC DNA]</scope>
    <source>
        <strain evidence="1 2">DSM 2131</strain>
    </source>
</reference>
<name>A0A2T4JDG1_FUSBL</name>
<dbReference type="InterPro" id="IPR006522">
    <property type="entry name" value="Phage_virion_morphogenesis"/>
</dbReference>
<comment type="caution">
    <text evidence="1">The sequence shown here is derived from an EMBL/GenBank/DDBJ whole genome shotgun (WGS) entry which is preliminary data.</text>
</comment>
<dbReference type="NCBIfam" id="TIGR01635">
    <property type="entry name" value="tail_comp_S"/>
    <property type="match status" value="1"/>
</dbReference>
<dbReference type="Pfam" id="PF05069">
    <property type="entry name" value="Phage_tail_S"/>
    <property type="match status" value="1"/>
</dbReference>
<evidence type="ECO:0000313" key="1">
    <source>
        <dbReference type="EMBL" id="PTE15921.1"/>
    </source>
</evidence>
<proteinExistence type="predicted"/>
<organism evidence="1 2">
    <name type="scientific">Fuscovulum blasticum DSM 2131</name>
    <dbReference type="NCBI Taxonomy" id="1188250"/>
    <lineage>
        <taxon>Bacteria</taxon>
        <taxon>Pseudomonadati</taxon>
        <taxon>Pseudomonadota</taxon>
        <taxon>Alphaproteobacteria</taxon>
        <taxon>Rhodobacterales</taxon>
        <taxon>Paracoccaceae</taxon>
        <taxon>Pseudogemmobacter</taxon>
    </lineage>
</organism>
<dbReference type="Proteomes" id="UP000241362">
    <property type="component" value="Unassembled WGS sequence"/>
</dbReference>
<evidence type="ECO:0000313" key="2">
    <source>
        <dbReference type="Proteomes" id="UP000241362"/>
    </source>
</evidence>
<sequence>MVGVVLEADVAVAAEALGRLTSDELAQIMYEVGALIEDQTKLRIDEEKTGPDGRTWAAWSDAYAQTRGPAHSLLVGEGNLLGSIQNISSGLNAIVGAHRVYAAPHQFGSADGRTPARPYLGLSIDNRSAIEDLVTGRLEDLLQ</sequence>
<dbReference type="AlphaFoldDB" id="A0A2T4JDG1"/>
<gene>
    <name evidence="1" type="ORF">C5F44_02460</name>
</gene>
<accession>A0A2T4JDG1</accession>
<dbReference type="RefSeq" id="WP_107671929.1">
    <property type="nucleotide sequence ID" value="NZ_PZKE01000002.1"/>
</dbReference>
<dbReference type="EMBL" id="PZKE01000002">
    <property type="protein sequence ID" value="PTE15921.1"/>
    <property type="molecule type" value="Genomic_DNA"/>
</dbReference>